<sequence>MAVCDNSAFYYSRFRWIFLLLGFKNQTYSTEDSHVVTHRSTDLAIRSLTMGERTGSRVLFNLWPYV</sequence>
<reference evidence="1 2" key="1">
    <citation type="journal article" date="2018" name="Nat. Ecol. Evol.">
        <title>Pezizomycetes genomes reveal the molecular basis of ectomycorrhizal truffle lifestyle.</title>
        <authorList>
            <person name="Murat C."/>
            <person name="Payen T."/>
            <person name="Noel B."/>
            <person name="Kuo A."/>
            <person name="Morin E."/>
            <person name="Chen J."/>
            <person name="Kohler A."/>
            <person name="Krizsan K."/>
            <person name="Balestrini R."/>
            <person name="Da Silva C."/>
            <person name="Montanini B."/>
            <person name="Hainaut M."/>
            <person name="Levati E."/>
            <person name="Barry K.W."/>
            <person name="Belfiori B."/>
            <person name="Cichocki N."/>
            <person name="Clum A."/>
            <person name="Dockter R.B."/>
            <person name="Fauchery L."/>
            <person name="Guy J."/>
            <person name="Iotti M."/>
            <person name="Le Tacon F."/>
            <person name="Lindquist E.A."/>
            <person name="Lipzen A."/>
            <person name="Malagnac F."/>
            <person name="Mello A."/>
            <person name="Molinier V."/>
            <person name="Miyauchi S."/>
            <person name="Poulain J."/>
            <person name="Riccioni C."/>
            <person name="Rubini A."/>
            <person name="Sitrit Y."/>
            <person name="Splivallo R."/>
            <person name="Traeger S."/>
            <person name="Wang M."/>
            <person name="Zifcakova L."/>
            <person name="Wipf D."/>
            <person name="Zambonelli A."/>
            <person name="Paolocci F."/>
            <person name="Nowrousian M."/>
            <person name="Ottonello S."/>
            <person name="Baldrian P."/>
            <person name="Spatafora J.W."/>
            <person name="Henrissat B."/>
            <person name="Nagy L.G."/>
            <person name="Aury J.M."/>
            <person name="Wincker P."/>
            <person name="Grigoriev I.V."/>
            <person name="Bonfante P."/>
            <person name="Martin F.M."/>
        </authorList>
    </citation>
    <scope>NUCLEOTIDE SEQUENCE [LARGE SCALE GENOMIC DNA]</scope>
    <source>
        <strain evidence="1 2">RN42</strain>
    </source>
</reference>
<evidence type="ECO:0000313" key="2">
    <source>
        <dbReference type="Proteomes" id="UP000275078"/>
    </source>
</evidence>
<dbReference type="OrthoDB" id="3763505at2759"/>
<keyword evidence="2" id="KW-1185">Reference proteome</keyword>
<name>A0A3N4ILW8_ASCIM</name>
<feature type="non-terminal residue" evidence="1">
    <location>
        <position position="66"/>
    </location>
</feature>
<proteinExistence type="predicted"/>
<dbReference type="Proteomes" id="UP000275078">
    <property type="component" value="Unassembled WGS sequence"/>
</dbReference>
<dbReference type="AlphaFoldDB" id="A0A3N4ILW8"/>
<organism evidence="1 2">
    <name type="scientific">Ascobolus immersus RN42</name>
    <dbReference type="NCBI Taxonomy" id="1160509"/>
    <lineage>
        <taxon>Eukaryota</taxon>
        <taxon>Fungi</taxon>
        <taxon>Dikarya</taxon>
        <taxon>Ascomycota</taxon>
        <taxon>Pezizomycotina</taxon>
        <taxon>Pezizomycetes</taxon>
        <taxon>Pezizales</taxon>
        <taxon>Ascobolaceae</taxon>
        <taxon>Ascobolus</taxon>
    </lineage>
</organism>
<evidence type="ECO:0000313" key="1">
    <source>
        <dbReference type="EMBL" id="RPA85191.1"/>
    </source>
</evidence>
<protein>
    <submittedName>
        <fullName evidence="1">Uncharacterized protein</fullName>
    </submittedName>
</protein>
<accession>A0A3N4ILW8</accession>
<dbReference type="EMBL" id="ML119655">
    <property type="protein sequence ID" value="RPA85191.1"/>
    <property type="molecule type" value="Genomic_DNA"/>
</dbReference>
<gene>
    <name evidence="1" type="ORF">BJ508DRAFT_338304</name>
</gene>